<dbReference type="AlphaFoldDB" id="A0A382RR34"/>
<organism evidence="2">
    <name type="scientific">marine metagenome</name>
    <dbReference type="NCBI Taxonomy" id="408172"/>
    <lineage>
        <taxon>unclassified sequences</taxon>
        <taxon>metagenomes</taxon>
        <taxon>ecological metagenomes</taxon>
    </lineage>
</organism>
<proteinExistence type="predicted"/>
<name>A0A382RR34_9ZZZZ</name>
<sequence>MRRYGNSRHAKLILLSLLSIALLAGCHVKFATKIKPIKDANIITVSHRVAANMIKQTEGRLDPGQLIVTSFANIDDLKSSSTFGRIIAQQIGSGFSNRGHPVIELLLRDTVYIGIKEGEFLLSRALKDLTVEHDAQAVIVGTYAIGKNNVYVTTKLIRASDTVVIAAEDFALPLGPDVKKLVSIEEEG</sequence>
<dbReference type="EMBL" id="UINC01123588">
    <property type="protein sequence ID" value="SVD00153.1"/>
    <property type="molecule type" value="Genomic_DNA"/>
</dbReference>
<accession>A0A382RR34</accession>
<feature type="domain" description="FlgO" evidence="1">
    <location>
        <begin position="48"/>
        <end position="174"/>
    </location>
</feature>
<dbReference type="InterPro" id="IPR041215">
    <property type="entry name" value="FlgO_dom"/>
</dbReference>
<protein>
    <recommendedName>
        <fullName evidence="1">FlgO domain-containing protein</fullName>
    </recommendedName>
</protein>
<evidence type="ECO:0000259" key="1">
    <source>
        <dbReference type="Pfam" id="PF17680"/>
    </source>
</evidence>
<reference evidence="2" key="1">
    <citation type="submission" date="2018-05" db="EMBL/GenBank/DDBJ databases">
        <authorList>
            <person name="Lanie J.A."/>
            <person name="Ng W.-L."/>
            <person name="Kazmierczak K.M."/>
            <person name="Andrzejewski T.M."/>
            <person name="Davidsen T.M."/>
            <person name="Wayne K.J."/>
            <person name="Tettelin H."/>
            <person name="Glass J.I."/>
            <person name="Rusch D."/>
            <person name="Podicherti R."/>
            <person name="Tsui H.-C.T."/>
            <person name="Winkler M.E."/>
        </authorList>
    </citation>
    <scope>NUCLEOTIDE SEQUENCE</scope>
</reference>
<dbReference type="Pfam" id="PF17680">
    <property type="entry name" value="FlgO"/>
    <property type="match status" value="1"/>
</dbReference>
<evidence type="ECO:0000313" key="2">
    <source>
        <dbReference type="EMBL" id="SVD00153.1"/>
    </source>
</evidence>
<gene>
    <name evidence="2" type="ORF">METZ01_LOCUS353007</name>
</gene>
<dbReference type="PROSITE" id="PS51257">
    <property type="entry name" value="PROKAR_LIPOPROTEIN"/>
    <property type="match status" value="1"/>
</dbReference>